<evidence type="ECO:0000313" key="2">
    <source>
        <dbReference type="EMBL" id="JAH23001.1"/>
    </source>
</evidence>
<reference evidence="2" key="1">
    <citation type="submission" date="2014-11" db="EMBL/GenBank/DDBJ databases">
        <authorList>
            <person name="Amaro Gonzalez C."/>
        </authorList>
    </citation>
    <scope>NUCLEOTIDE SEQUENCE</scope>
</reference>
<feature type="chain" id="PRO_5002431370" evidence="1">
    <location>
        <begin position="27"/>
        <end position="52"/>
    </location>
</feature>
<dbReference type="AlphaFoldDB" id="A0A0E9R1E9"/>
<keyword evidence="1" id="KW-0732">Signal</keyword>
<accession>A0A0E9R1E9</accession>
<evidence type="ECO:0000256" key="1">
    <source>
        <dbReference type="SAM" id="SignalP"/>
    </source>
</evidence>
<sequence length="52" mass="5215">MSSSGSCFMHSAIALVLAMSQPNASATCCAIGRGSVWMSASIIAVPLSAIAR</sequence>
<feature type="signal peptide" evidence="1">
    <location>
        <begin position="1"/>
        <end position="26"/>
    </location>
</feature>
<reference evidence="2" key="2">
    <citation type="journal article" date="2015" name="Fish Shellfish Immunol.">
        <title>Early steps in the European eel (Anguilla anguilla)-Vibrio vulnificus interaction in the gills: Role of the RtxA13 toxin.</title>
        <authorList>
            <person name="Callol A."/>
            <person name="Pajuelo D."/>
            <person name="Ebbesson L."/>
            <person name="Teles M."/>
            <person name="MacKenzie S."/>
            <person name="Amaro C."/>
        </authorList>
    </citation>
    <scope>NUCLEOTIDE SEQUENCE</scope>
</reference>
<proteinExistence type="predicted"/>
<protein>
    <submittedName>
        <fullName evidence="2">Uncharacterized protein</fullName>
    </submittedName>
</protein>
<organism evidence="2">
    <name type="scientific">Anguilla anguilla</name>
    <name type="common">European freshwater eel</name>
    <name type="synonym">Muraena anguilla</name>
    <dbReference type="NCBI Taxonomy" id="7936"/>
    <lineage>
        <taxon>Eukaryota</taxon>
        <taxon>Metazoa</taxon>
        <taxon>Chordata</taxon>
        <taxon>Craniata</taxon>
        <taxon>Vertebrata</taxon>
        <taxon>Euteleostomi</taxon>
        <taxon>Actinopterygii</taxon>
        <taxon>Neopterygii</taxon>
        <taxon>Teleostei</taxon>
        <taxon>Anguilliformes</taxon>
        <taxon>Anguillidae</taxon>
        <taxon>Anguilla</taxon>
    </lineage>
</organism>
<dbReference type="EMBL" id="GBXM01085576">
    <property type="protein sequence ID" value="JAH23001.1"/>
    <property type="molecule type" value="Transcribed_RNA"/>
</dbReference>
<name>A0A0E9R1E9_ANGAN</name>